<evidence type="ECO:0000313" key="5">
    <source>
        <dbReference type="Proteomes" id="UP000323521"/>
    </source>
</evidence>
<gene>
    <name evidence="4" type="ORF">DCMF_05610</name>
</gene>
<dbReference type="OrthoDB" id="5418352at2"/>
<evidence type="ECO:0000256" key="2">
    <source>
        <dbReference type="ARBA" id="ARBA00022603"/>
    </source>
</evidence>
<dbReference type="AlphaFoldDB" id="A0A3G1KPD5"/>
<comment type="similarity">
    <text evidence="1">Belongs to the trimethylamine methyltransferase family.</text>
</comment>
<name>A0A3G1KPD5_FORW1</name>
<dbReference type="InterPro" id="IPR010426">
    <property type="entry name" value="MTTB_MeTrfase"/>
</dbReference>
<keyword evidence="5" id="KW-1185">Reference proteome</keyword>
<dbReference type="GO" id="GO:0015948">
    <property type="term" value="P:methanogenesis"/>
    <property type="evidence" value="ECO:0007669"/>
    <property type="project" value="InterPro"/>
</dbReference>
<dbReference type="GO" id="GO:0008168">
    <property type="term" value="F:methyltransferase activity"/>
    <property type="evidence" value="ECO:0007669"/>
    <property type="project" value="UniProtKB-KW"/>
</dbReference>
<evidence type="ECO:0000256" key="1">
    <source>
        <dbReference type="ARBA" id="ARBA00007137"/>
    </source>
</evidence>
<dbReference type="Gene3D" id="3.20.20.480">
    <property type="entry name" value="Trimethylamine methyltransferase-like"/>
    <property type="match status" value="1"/>
</dbReference>
<dbReference type="KEGG" id="fwa:DCMF_05610"/>
<reference evidence="4 5" key="1">
    <citation type="submission" date="2016-10" db="EMBL/GenBank/DDBJ databases">
        <title>Complete Genome Sequence of Peptococcaceae strain DCMF.</title>
        <authorList>
            <person name="Edwards R.J."/>
            <person name="Holland S.I."/>
            <person name="Deshpande N.P."/>
            <person name="Wong Y.K."/>
            <person name="Ertan H."/>
            <person name="Manefield M."/>
            <person name="Russell T.L."/>
            <person name="Lee M.J."/>
        </authorList>
    </citation>
    <scope>NUCLEOTIDE SEQUENCE [LARGE SCALE GENOMIC DNA]</scope>
    <source>
        <strain evidence="4 5">DCMF</strain>
    </source>
</reference>
<dbReference type="Proteomes" id="UP000323521">
    <property type="component" value="Chromosome"/>
</dbReference>
<proteinExistence type="inferred from homology"/>
<dbReference type="RefSeq" id="WP_148133518.1">
    <property type="nucleotide sequence ID" value="NZ_CP017634.1"/>
</dbReference>
<dbReference type="Pfam" id="PF06253">
    <property type="entry name" value="MTTB"/>
    <property type="match status" value="1"/>
</dbReference>
<keyword evidence="3 4" id="KW-0808">Transferase</keyword>
<sequence>MKTRSNYKANASTLFSILSPGQCGEIYLAAQEVLERTGVTYYDDEALEILKKAGCFVDGNRVRIPSYLVDRALASVPHRVTLCNSRTGSRDVLLEGNNAYFGTGSDTPFYIDPFTGERKRSTVESVGWACKVIDALPNIDFVMSLGIVQNVPLLISDRYQFEVQVLNTGKPIVTTAHDIYGFADIIEMCEIIAGGEEALRQNPFMTLYAEPISPLQHAWEAASKLILAAKKALPVVYTPCVMAGGTVPATMAGVLVQGISESLSGLVLNQCTREGAPFIMGGVFTVMDMATTIFSYGSPEFNLLMSALADMAHYLRLPMFGTAGCSDSCIPDEQAGLEGALSITMTALSGPNLNHDVGYVEYGSTASLELLTMADDMIGMARRLVKGIKFDDERLAVDLIDQVGPGGSFREKDHTAQFSGQEIWKPGLMKRQSFDSWQAAGGKSLTQAANEKVKDIILNYQPDPLPETVQKKIKAIVERAKDNLMAKA</sequence>
<dbReference type="EMBL" id="CP017634">
    <property type="protein sequence ID" value="ATW24331.1"/>
    <property type="molecule type" value="Genomic_DNA"/>
</dbReference>
<accession>A0A3G1KPD5</accession>
<dbReference type="InterPro" id="IPR038601">
    <property type="entry name" value="MttB-like_sf"/>
</dbReference>
<protein>
    <submittedName>
        <fullName evidence="4">Trimethylamine methyltransferase</fullName>
    </submittedName>
</protein>
<organism evidence="4 5">
    <name type="scientific">Formimonas warabiya</name>
    <dbReference type="NCBI Taxonomy" id="1761012"/>
    <lineage>
        <taxon>Bacteria</taxon>
        <taxon>Bacillati</taxon>
        <taxon>Bacillota</taxon>
        <taxon>Clostridia</taxon>
        <taxon>Eubacteriales</taxon>
        <taxon>Peptococcaceae</taxon>
        <taxon>Candidatus Formimonas</taxon>
    </lineage>
</organism>
<dbReference type="GO" id="GO:0032259">
    <property type="term" value="P:methylation"/>
    <property type="evidence" value="ECO:0007669"/>
    <property type="project" value="UniProtKB-KW"/>
</dbReference>
<evidence type="ECO:0000256" key="3">
    <source>
        <dbReference type="ARBA" id="ARBA00022679"/>
    </source>
</evidence>
<keyword evidence="2 4" id="KW-0489">Methyltransferase</keyword>
<evidence type="ECO:0000313" key="4">
    <source>
        <dbReference type="EMBL" id="ATW24331.1"/>
    </source>
</evidence>